<dbReference type="GO" id="GO:0016256">
    <property type="term" value="P:N-glycan processing to lysosome"/>
    <property type="evidence" value="ECO:0007669"/>
    <property type="project" value="TreeGrafter"/>
</dbReference>
<evidence type="ECO:0000313" key="4">
    <source>
        <dbReference type="EMBL" id="GFO26808.1"/>
    </source>
</evidence>
<name>A0AAV4C5S0_9GAST</name>
<evidence type="ECO:0000259" key="3">
    <source>
        <dbReference type="Pfam" id="PF17101"/>
    </source>
</evidence>
<keyword evidence="2" id="KW-0732">Signal</keyword>
<evidence type="ECO:0000313" key="5">
    <source>
        <dbReference type="Proteomes" id="UP000735302"/>
    </source>
</evidence>
<evidence type="ECO:0000256" key="2">
    <source>
        <dbReference type="SAM" id="SignalP"/>
    </source>
</evidence>
<dbReference type="AlphaFoldDB" id="A0AAV4C5S0"/>
<dbReference type="GO" id="GO:0003976">
    <property type="term" value="F:UDP-N-acetylglucosamine-lysosomal-enzyme N-acetylglucosaminephosphotransferase activity"/>
    <property type="evidence" value="ECO:0007669"/>
    <property type="project" value="TreeGrafter"/>
</dbReference>
<feature type="signal peptide" evidence="2">
    <location>
        <begin position="1"/>
        <end position="18"/>
    </location>
</feature>
<evidence type="ECO:0000256" key="1">
    <source>
        <dbReference type="ARBA" id="ARBA00022679"/>
    </source>
</evidence>
<sequence length="88" mass="10112">MLAGAFLLTISAFHFGEAWLEWSQDKYEAVFHSFSDNLAEKNFRDRLSAALPIDVVYTWVNGSDPEMLHQLEMVKRIQSGNVNSSRYN</sequence>
<dbReference type="InterPro" id="IPR047141">
    <property type="entry name" value="Stealth"/>
</dbReference>
<dbReference type="EMBL" id="BLXT01005873">
    <property type="protein sequence ID" value="GFO26808.1"/>
    <property type="molecule type" value="Genomic_DNA"/>
</dbReference>
<dbReference type="GO" id="GO:0046835">
    <property type="term" value="P:carbohydrate phosphorylation"/>
    <property type="evidence" value="ECO:0007669"/>
    <property type="project" value="TreeGrafter"/>
</dbReference>
<protein>
    <submittedName>
        <fullName evidence="4">N-acetylglucosamine-1-phosphotransferase subunits alpha/beta</fullName>
    </submittedName>
</protein>
<dbReference type="Pfam" id="PF17101">
    <property type="entry name" value="Stealth_CR1"/>
    <property type="match status" value="1"/>
</dbReference>
<dbReference type="PANTHER" id="PTHR24045">
    <property type="match status" value="1"/>
</dbReference>
<dbReference type="PANTHER" id="PTHR24045:SF0">
    <property type="entry name" value="N-ACETYLGLUCOSAMINE-1-PHOSPHOTRANSFERASE SUBUNITS ALPHA_BETA"/>
    <property type="match status" value="1"/>
</dbReference>
<gene>
    <name evidence="4" type="ORF">PoB_005331300</name>
</gene>
<reference evidence="4 5" key="1">
    <citation type="journal article" date="2021" name="Elife">
        <title>Chloroplast acquisition without the gene transfer in kleptoplastic sea slugs, Plakobranchus ocellatus.</title>
        <authorList>
            <person name="Maeda T."/>
            <person name="Takahashi S."/>
            <person name="Yoshida T."/>
            <person name="Shimamura S."/>
            <person name="Takaki Y."/>
            <person name="Nagai Y."/>
            <person name="Toyoda A."/>
            <person name="Suzuki Y."/>
            <person name="Arimoto A."/>
            <person name="Ishii H."/>
            <person name="Satoh N."/>
            <person name="Nishiyama T."/>
            <person name="Hasebe M."/>
            <person name="Maruyama T."/>
            <person name="Minagawa J."/>
            <person name="Obokata J."/>
            <person name="Shigenobu S."/>
        </authorList>
    </citation>
    <scope>NUCLEOTIDE SEQUENCE [LARGE SCALE GENOMIC DNA]</scope>
</reference>
<organism evidence="4 5">
    <name type="scientific">Plakobranchus ocellatus</name>
    <dbReference type="NCBI Taxonomy" id="259542"/>
    <lineage>
        <taxon>Eukaryota</taxon>
        <taxon>Metazoa</taxon>
        <taxon>Spiralia</taxon>
        <taxon>Lophotrochozoa</taxon>
        <taxon>Mollusca</taxon>
        <taxon>Gastropoda</taxon>
        <taxon>Heterobranchia</taxon>
        <taxon>Euthyneura</taxon>
        <taxon>Panpulmonata</taxon>
        <taxon>Sacoglossa</taxon>
        <taxon>Placobranchoidea</taxon>
        <taxon>Plakobranchidae</taxon>
        <taxon>Plakobranchus</taxon>
    </lineage>
</organism>
<feature type="chain" id="PRO_5043943571" evidence="2">
    <location>
        <begin position="19"/>
        <end position="88"/>
    </location>
</feature>
<dbReference type="Proteomes" id="UP000735302">
    <property type="component" value="Unassembled WGS sequence"/>
</dbReference>
<dbReference type="GO" id="GO:0005794">
    <property type="term" value="C:Golgi apparatus"/>
    <property type="evidence" value="ECO:0007669"/>
    <property type="project" value="TreeGrafter"/>
</dbReference>
<keyword evidence="1" id="KW-0808">Transferase</keyword>
<feature type="domain" description="Stealth protein CR1 conserved region 1" evidence="3">
    <location>
        <begin position="52"/>
        <end position="66"/>
    </location>
</feature>
<dbReference type="InterPro" id="IPR031358">
    <property type="entry name" value="Stealth_CR1"/>
</dbReference>
<accession>A0AAV4C5S0</accession>
<comment type="caution">
    <text evidence="4">The sequence shown here is derived from an EMBL/GenBank/DDBJ whole genome shotgun (WGS) entry which is preliminary data.</text>
</comment>
<proteinExistence type="predicted"/>
<keyword evidence="5" id="KW-1185">Reference proteome</keyword>